<evidence type="ECO:0000313" key="4">
    <source>
        <dbReference type="Proteomes" id="UP000000602"/>
    </source>
</evidence>
<dbReference type="GO" id="GO:0015627">
    <property type="term" value="C:type II protein secretion system complex"/>
    <property type="evidence" value="ECO:0007669"/>
    <property type="project" value="TreeGrafter"/>
</dbReference>
<dbReference type="InterPro" id="IPR003583">
    <property type="entry name" value="Hlx-hairpin-Hlx_DNA-bd_motif"/>
</dbReference>
<reference evidence="4" key="1">
    <citation type="journal article" date="2004" name="Environ. Microbiol.">
        <title>The genome of Desulfotalea psychrophila, a sulfate-reducing bacterium from permanently cold Arctic sediments.</title>
        <authorList>
            <person name="Rabus R."/>
            <person name="Ruepp A."/>
            <person name="Frickey T."/>
            <person name="Rattei T."/>
            <person name="Fartmann B."/>
            <person name="Stark M."/>
            <person name="Bauer M."/>
            <person name="Zibat A."/>
            <person name="Lombardot T."/>
            <person name="Becker I."/>
            <person name="Amann J."/>
            <person name="Gellner K."/>
            <person name="Teeling H."/>
            <person name="Leuschner W.D."/>
            <person name="Gloeckner F.-O."/>
            <person name="Lupas A.N."/>
            <person name="Amann R."/>
            <person name="Klenk H.-P."/>
        </authorList>
    </citation>
    <scope>NUCLEOTIDE SEQUENCE [LARGE SCALE GENOMIC DNA]</scope>
    <source>
        <strain evidence="4">DSM 12343 / LSv54</strain>
    </source>
</reference>
<gene>
    <name evidence="3" type="ordered locus">DP2237</name>
</gene>
<feature type="domain" description="Helix-hairpin-helix DNA-binding motif class 1" evidence="2">
    <location>
        <begin position="88"/>
        <end position="107"/>
    </location>
</feature>
<dbReference type="SUPFAM" id="SSF47781">
    <property type="entry name" value="RuvA domain 2-like"/>
    <property type="match status" value="1"/>
</dbReference>
<dbReference type="PANTHER" id="PTHR21180">
    <property type="entry name" value="ENDONUCLEASE/EXONUCLEASE/PHOSPHATASE FAMILY DOMAIN-CONTAINING PROTEIN 1"/>
    <property type="match status" value="1"/>
</dbReference>
<keyword evidence="4" id="KW-1185">Reference proteome</keyword>
<evidence type="ECO:0000313" key="3">
    <source>
        <dbReference type="EMBL" id="CAG36966.1"/>
    </source>
</evidence>
<dbReference type="HOGENOM" id="CLU_052011_3_0_7"/>
<dbReference type="Proteomes" id="UP000000602">
    <property type="component" value="Chromosome"/>
</dbReference>
<keyword evidence="1" id="KW-0732">Signal</keyword>
<dbReference type="GO" id="GO:0015628">
    <property type="term" value="P:protein secretion by the type II secretion system"/>
    <property type="evidence" value="ECO:0007669"/>
    <property type="project" value="TreeGrafter"/>
</dbReference>
<protein>
    <recommendedName>
        <fullName evidence="2">Helix-hairpin-helix DNA-binding motif class 1 domain-containing protein</fullName>
    </recommendedName>
</protein>
<name>Q6AL09_DESPS</name>
<dbReference type="GO" id="GO:0003677">
    <property type="term" value="F:DNA binding"/>
    <property type="evidence" value="ECO:0007669"/>
    <property type="project" value="InterPro"/>
</dbReference>
<proteinExistence type="predicted"/>
<dbReference type="InterPro" id="IPR010994">
    <property type="entry name" value="RuvA_2-like"/>
</dbReference>
<feature type="signal peptide" evidence="1">
    <location>
        <begin position="1"/>
        <end position="27"/>
    </location>
</feature>
<dbReference type="OrthoDB" id="9804714at2"/>
<dbReference type="STRING" id="177439.DP2237"/>
<dbReference type="EMBL" id="CR522870">
    <property type="protein sequence ID" value="CAG36966.1"/>
    <property type="molecule type" value="Genomic_DNA"/>
</dbReference>
<accession>Q6AL09</accession>
<dbReference type="SMART" id="SM00278">
    <property type="entry name" value="HhH1"/>
    <property type="match status" value="2"/>
</dbReference>
<organism evidence="3 4">
    <name type="scientific">Desulfotalea psychrophila (strain LSv54 / DSM 12343)</name>
    <dbReference type="NCBI Taxonomy" id="177439"/>
    <lineage>
        <taxon>Bacteria</taxon>
        <taxon>Pseudomonadati</taxon>
        <taxon>Thermodesulfobacteriota</taxon>
        <taxon>Desulfobulbia</taxon>
        <taxon>Desulfobulbales</taxon>
        <taxon>Desulfocapsaceae</taxon>
        <taxon>Desulfotalea</taxon>
    </lineage>
</organism>
<dbReference type="Pfam" id="PF12836">
    <property type="entry name" value="HHH_3"/>
    <property type="match status" value="1"/>
</dbReference>
<evidence type="ECO:0000259" key="2">
    <source>
        <dbReference type="SMART" id="SM00278"/>
    </source>
</evidence>
<dbReference type="PANTHER" id="PTHR21180:SF32">
    <property type="entry name" value="ENDONUCLEASE_EXONUCLEASE_PHOSPHATASE FAMILY DOMAIN-CONTAINING PROTEIN 1"/>
    <property type="match status" value="1"/>
</dbReference>
<dbReference type="InterPro" id="IPR004509">
    <property type="entry name" value="Competence_ComEA_HhH"/>
</dbReference>
<evidence type="ECO:0000256" key="1">
    <source>
        <dbReference type="SAM" id="SignalP"/>
    </source>
</evidence>
<dbReference type="NCBIfam" id="TIGR00426">
    <property type="entry name" value="competence protein ComEA helix-hairpin-helix repeat region"/>
    <property type="match status" value="1"/>
</dbReference>
<dbReference type="InterPro" id="IPR051675">
    <property type="entry name" value="Endo/Exo/Phosphatase_dom_1"/>
</dbReference>
<dbReference type="eggNOG" id="COG1555">
    <property type="taxonomic scope" value="Bacteria"/>
</dbReference>
<sequence>MKQSYLMLAVFLSLVLGCTAFSTLTFAAKTDGGQQTMVANMDKATVMQKVNVNTANKTELIRVPGIGNKTADSILKYRNDHGKFTTITQLTEVKGIGSKSLKKMEKYLSL</sequence>
<feature type="chain" id="PRO_5004270561" description="Helix-hairpin-helix DNA-binding motif class 1 domain-containing protein" evidence="1">
    <location>
        <begin position="28"/>
        <end position="110"/>
    </location>
</feature>
<dbReference type="KEGG" id="dps:DP2237"/>
<dbReference type="AlphaFoldDB" id="Q6AL09"/>
<feature type="domain" description="Helix-hairpin-helix DNA-binding motif class 1" evidence="2">
    <location>
        <begin position="58"/>
        <end position="77"/>
    </location>
</feature>
<dbReference type="GO" id="GO:0006281">
    <property type="term" value="P:DNA repair"/>
    <property type="evidence" value="ECO:0007669"/>
    <property type="project" value="InterPro"/>
</dbReference>
<dbReference type="Gene3D" id="1.10.150.320">
    <property type="entry name" value="Photosystem II 12 kDa extrinsic protein"/>
    <property type="match status" value="1"/>
</dbReference>
<dbReference type="PROSITE" id="PS51257">
    <property type="entry name" value="PROKAR_LIPOPROTEIN"/>
    <property type="match status" value="1"/>
</dbReference>
<dbReference type="RefSeq" id="WP_011189478.1">
    <property type="nucleotide sequence ID" value="NC_006138.1"/>
</dbReference>